<name>A0A4R8LRC5_9BACL</name>
<comment type="caution">
    <text evidence="1">The sequence shown here is derived from an EMBL/GenBank/DDBJ whole genome shotgun (WGS) entry which is preliminary data.</text>
</comment>
<keyword evidence="2" id="KW-1185">Reference proteome</keyword>
<accession>A0A4R8LRC5</accession>
<gene>
    <name evidence="1" type="ORF">C7445_105103</name>
</gene>
<dbReference type="EMBL" id="SORF01000005">
    <property type="protein sequence ID" value="TDY47924.1"/>
    <property type="molecule type" value="Genomic_DNA"/>
</dbReference>
<reference evidence="1 2" key="1">
    <citation type="submission" date="2019-03" db="EMBL/GenBank/DDBJ databases">
        <title>Genomic Encyclopedia of Type Strains, Phase IV (KMG-IV): sequencing the most valuable type-strain genomes for metagenomic binning, comparative biology and taxonomic classification.</title>
        <authorList>
            <person name="Goeker M."/>
        </authorList>
    </citation>
    <scope>NUCLEOTIDE SEQUENCE [LARGE SCALE GENOMIC DNA]</scope>
    <source>
        <strain evidence="1 2">DSM 17974</strain>
    </source>
</reference>
<dbReference type="Proteomes" id="UP000294581">
    <property type="component" value="Unassembled WGS sequence"/>
</dbReference>
<sequence>MCYLSREVCVVFARDGISHSAKGSYINYQYQQYTLNTEAGMQYHSGSGTEPLTTVSGPGGVAKLNVLETAKELNWSVTPADMLTPWTFSGDITVYVLDPQTREYVYDDTIPVSGSGEPGGSTGDNVSIAQFPTGLEYSAVLNGTATDIFGDTDVVLPGCQAKWYFSS</sequence>
<protein>
    <submittedName>
        <fullName evidence="1">Uncharacterized protein</fullName>
    </submittedName>
</protein>
<proteinExistence type="predicted"/>
<evidence type="ECO:0000313" key="2">
    <source>
        <dbReference type="Proteomes" id="UP000294581"/>
    </source>
</evidence>
<evidence type="ECO:0000313" key="1">
    <source>
        <dbReference type="EMBL" id="TDY47924.1"/>
    </source>
</evidence>
<dbReference type="AlphaFoldDB" id="A0A4R8LRC5"/>
<organism evidence="1 2">
    <name type="scientific">Alicyclobacillus sacchari</name>
    <dbReference type="NCBI Taxonomy" id="392010"/>
    <lineage>
        <taxon>Bacteria</taxon>
        <taxon>Bacillati</taxon>
        <taxon>Bacillota</taxon>
        <taxon>Bacilli</taxon>
        <taxon>Bacillales</taxon>
        <taxon>Alicyclobacillaceae</taxon>
        <taxon>Alicyclobacillus</taxon>
    </lineage>
</organism>